<dbReference type="SUPFAM" id="SSF50969">
    <property type="entry name" value="YVTN repeat-like/Quinoprotein amine dehydrogenase"/>
    <property type="match status" value="1"/>
</dbReference>
<evidence type="ECO:0000313" key="2">
    <source>
        <dbReference type="EMBL" id="GAQ82200.1"/>
    </source>
</evidence>
<feature type="region of interest" description="Disordered" evidence="1">
    <location>
        <begin position="218"/>
        <end position="247"/>
    </location>
</feature>
<dbReference type="AlphaFoldDB" id="A0A1Y1HU91"/>
<proteinExistence type="predicted"/>
<feature type="region of interest" description="Disordered" evidence="1">
    <location>
        <begin position="787"/>
        <end position="818"/>
    </location>
</feature>
<dbReference type="EMBL" id="DF237053">
    <property type="protein sequence ID" value="GAQ82200.1"/>
    <property type="molecule type" value="Genomic_DNA"/>
</dbReference>
<protein>
    <submittedName>
        <fullName evidence="2">Uncharacterized protein</fullName>
    </submittedName>
</protein>
<name>A0A1Y1HU91_KLENI</name>
<dbReference type="InterPro" id="IPR015943">
    <property type="entry name" value="WD40/YVTN_repeat-like_dom_sf"/>
</dbReference>
<feature type="region of interest" description="Disordered" evidence="1">
    <location>
        <begin position="540"/>
        <end position="575"/>
    </location>
</feature>
<reference evidence="2 3" key="1">
    <citation type="journal article" date="2014" name="Nat. Commun.">
        <title>Klebsormidium flaccidum genome reveals primary factors for plant terrestrial adaptation.</title>
        <authorList>
            <person name="Hori K."/>
            <person name="Maruyama F."/>
            <person name="Fujisawa T."/>
            <person name="Togashi T."/>
            <person name="Yamamoto N."/>
            <person name="Seo M."/>
            <person name="Sato S."/>
            <person name="Yamada T."/>
            <person name="Mori H."/>
            <person name="Tajima N."/>
            <person name="Moriyama T."/>
            <person name="Ikeuchi M."/>
            <person name="Watanabe M."/>
            <person name="Wada H."/>
            <person name="Kobayashi K."/>
            <person name="Saito M."/>
            <person name="Masuda T."/>
            <person name="Sasaki-Sekimoto Y."/>
            <person name="Mashiguchi K."/>
            <person name="Awai K."/>
            <person name="Shimojima M."/>
            <person name="Masuda S."/>
            <person name="Iwai M."/>
            <person name="Nobusawa T."/>
            <person name="Narise T."/>
            <person name="Kondo S."/>
            <person name="Saito H."/>
            <person name="Sato R."/>
            <person name="Murakawa M."/>
            <person name="Ihara Y."/>
            <person name="Oshima-Yamada Y."/>
            <person name="Ohtaka K."/>
            <person name="Satoh M."/>
            <person name="Sonobe K."/>
            <person name="Ishii M."/>
            <person name="Ohtani R."/>
            <person name="Kanamori-Sato M."/>
            <person name="Honoki R."/>
            <person name="Miyazaki D."/>
            <person name="Mochizuki H."/>
            <person name="Umetsu J."/>
            <person name="Higashi K."/>
            <person name="Shibata D."/>
            <person name="Kamiya Y."/>
            <person name="Sato N."/>
            <person name="Nakamura Y."/>
            <person name="Tabata S."/>
            <person name="Ida S."/>
            <person name="Kurokawa K."/>
            <person name="Ohta H."/>
        </authorList>
    </citation>
    <scope>NUCLEOTIDE SEQUENCE [LARGE SCALE GENOMIC DNA]</scope>
    <source>
        <strain evidence="2 3">NIES-2285</strain>
    </source>
</reference>
<feature type="compositionally biased region" description="Basic and acidic residues" evidence="1">
    <location>
        <begin position="564"/>
        <end position="575"/>
    </location>
</feature>
<evidence type="ECO:0000313" key="3">
    <source>
        <dbReference type="Proteomes" id="UP000054558"/>
    </source>
</evidence>
<feature type="compositionally biased region" description="Polar residues" evidence="1">
    <location>
        <begin position="787"/>
        <end position="798"/>
    </location>
</feature>
<feature type="compositionally biased region" description="Polar residues" evidence="1">
    <location>
        <begin position="692"/>
        <end position="710"/>
    </location>
</feature>
<accession>A0A1Y1HU91</accession>
<dbReference type="InterPro" id="IPR011044">
    <property type="entry name" value="Quino_amine_DH_bsu"/>
</dbReference>
<keyword evidence="3" id="KW-1185">Reference proteome</keyword>
<feature type="compositionally biased region" description="Polar residues" evidence="1">
    <location>
        <begin position="548"/>
        <end position="563"/>
    </location>
</feature>
<dbReference type="Proteomes" id="UP000054558">
    <property type="component" value="Unassembled WGS sequence"/>
</dbReference>
<feature type="region of interest" description="Disordered" evidence="1">
    <location>
        <begin position="75"/>
        <end position="95"/>
    </location>
</feature>
<feature type="region of interest" description="Disordered" evidence="1">
    <location>
        <begin position="678"/>
        <end position="748"/>
    </location>
</feature>
<sequence length="885" mass="94118">MALSEKLEVVQLLMRKVQLCAELVRLSVRYLRNRRLPELSDERRSELRLSNFFMRQVNKVLTNLVEKAVEIGEKKRRGPGGLGEEQEETGPAIEPSAHSEPLAAVRCLALSSDERHLFAGLASGHVIAVSATTGGTIATLEIGEGPVNAIAQITLRSTTVPEGGLETAEEEGGGSETEAVACKVLLVAAGEKVLFFKVVGVLEDNTFIQFAAAQLPRGTHSEAAKPPPPVAAPPQPLNPDPDRNGGDIKALGLAPDAGLFWASTRNGALAVFPMPSPTPPHKDTAETPPVTQLDAVFLLPPDSAVAAAGFARSHSAAQSPANVVNTHALTPTNELVCFLLRTASFREGADAKSLASSYQCELYVWWGGRNHILMYDVPWKSSASASKKEVSCEPRKAREWTMPHGVTSGTLSADGSLMAVGMGDGSALLLDLHLCLTHRLFQRLEGAITALAFTGQSAHRPPTGLVVLSSGGELKAHNLTGEKAEEKLAVAVRKGVTGVACLEGSSKVLLFSDDERPAQLVDVRTGAVLGSFAPGEGFACPRFPRDGTTAQRNGGTAEEQTGATERRREGPAERRNRMWAFSGGHVLVQTAQRLGGQVERVKEGGEGETHPDGQTEGPANPTDQPTSKGVAASDSDAPSECLVFHSLHSGALLSHSDTFAGLFNGPQLLERMLHDSASVRGKPGDVSRRASIMQSSPRSKSRHVSTSLPPTETLDPSGRLPYPPTMSRHVSVHEASGDSPRNLGHSSPRAFPFIRENSFVGVNKPLPLSQASLAGVNKPLAQGQLSLTRNRGAFTSSPRGDLASQSSPGGSPRGGRVKAGRIEGLPVAQKEEEPQISVGYRDDVPAMLNRLSSKGGGRFAREQRMWQRREEMLQELATNKVAALT</sequence>
<evidence type="ECO:0000256" key="1">
    <source>
        <dbReference type="SAM" id="MobiDB-lite"/>
    </source>
</evidence>
<organism evidence="2 3">
    <name type="scientific">Klebsormidium nitens</name>
    <name type="common">Green alga</name>
    <name type="synonym">Ulothrix nitens</name>
    <dbReference type="NCBI Taxonomy" id="105231"/>
    <lineage>
        <taxon>Eukaryota</taxon>
        <taxon>Viridiplantae</taxon>
        <taxon>Streptophyta</taxon>
        <taxon>Klebsormidiophyceae</taxon>
        <taxon>Klebsormidiales</taxon>
        <taxon>Klebsormidiaceae</taxon>
        <taxon>Klebsormidium</taxon>
    </lineage>
</organism>
<feature type="compositionally biased region" description="Pro residues" evidence="1">
    <location>
        <begin position="225"/>
        <end position="239"/>
    </location>
</feature>
<gene>
    <name evidence="2" type="ORF">KFL_001040030</name>
</gene>
<feature type="compositionally biased region" description="Basic and acidic residues" evidence="1">
    <location>
        <begin position="602"/>
        <end position="613"/>
    </location>
</feature>
<dbReference type="Gene3D" id="2.130.10.10">
    <property type="entry name" value="YVTN repeat-like/Quinoprotein amine dehydrogenase"/>
    <property type="match status" value="1"/>
</dbReference>
<feature type="region of interest" description="Disordered" evidence="1">
    <location>
        <begin position="602"/>
        <end position="635"/>
    </location>
</feature>